<keyword evidence="4" id="KW-1185">Reference proteome</keyword>
<dbReference type="InterPro" id="IPR012332">
    <property type="entry name" value="Autotransporter_pectin_lyase_C"/>
</dbReference>
<evidence type="ECO:0000313" key="3">
    <source>
        <dbReference type="EMBL" id="SDL00102.1"/>
    </source>
</evidence>
<accession>A0A1G9GHM8</accession>
<dbReference type="InterPro" id="IPR011050">
    <property type="entry name" value="Pectin_lyase_fold/virulence"/>
</dbReference>
<dbReference type="AlphaFoldDB" id="A0A1G9GHM8"/>
<name>A0A1G9GHM8_9BACL</name>
<feature type="signal peptide" evidence="1">
    <location>
        <begin position="1"/>
        <end position="28"/>
    </location>
</feature>
<dbReference type="Gene3D" id="2.160.20.20">
    <property type="match status" value="1"/>
</dbReference>
<dbReference type="SUPFAM" id="SSF51126">
    <property type="entry name" value="Pectin lyase-like"/>
    <property type="match status" value="1"/>
</dbReference>
<dbReference type="InterPro" id="IPR012854">
    <property type="entry name" value="Cu_amine_oxidase-like_N"/>
</dbReference>
<dbReference type="RefSeq" id="WP_090719937.1">
    <property type="nucleotide sequence ID" value="NZ_CBCSKY010000072.1"/>
</dbReference>
<feature type="chain" id="PRO_5011586352" evidence="1">
    <location>
        <begin position="29"/>
        <end position="514"/>
    </location>
</feature>
<dbReference type="InterPro" id="IPR036582">
    <property type="entry name" value="Mao_N_sf"/>
</dbReference>
<dbReference type="Gene3D" id="3.30.457.10">
    <property type="entry name" value="Copper amine oxidase-like, N-terminal domain"/>
    <property type="match status" value="1"/>
</dbReference>
<protein>
    <submittedName>
        <fullName evidence="3">Copper amine oxidase N-terminal domain-containing protein</fullName>
    </submittedName>
</protein>
<evidence type="ECO:0000313" key="4">
    <source>
        <dbReference type="Proteomes" id="UP000199050"/>
    </source>
</evidence>
<evidence type="ECO:0000259" key="2">
    <source>
        <dbReference type="Pfam" id="PF07833"/>
    </source>
</evidence>
<proteinExistence type="predicted"/>
<dbReference type="Pfam" id="PF07833">
    <property type="entry name" value="Cu_amine_oxidN1"/>
    <property type="match status" value="1"/>
</dbReference>
<feature type="domain" description="Copper amine oxidase-like N-terminal" evidence="2">
    <location>
        <begin position="31"/>
        <end position="95"/>
    </location>
</feature>
<reference evidence="4" key="1">
    <citation type="submission" date="2016-10" db="EMBL/GenBank/DDBJ databases">
        <authorList>
            <person name="Varghese N."/>
            <person name="Submissions S."/>
        </authorList>
    </citation>
    <scope>NUCLEOTIDE SEQUENCE [LARGE SCALE GENOMIC DNA]</scope>
    <source>
        <strain evidence="4">CGMCC 1.11012</strain>
    </source>
</reference>
<dbReference type="STRING" id="1174501.SAMN05216192_1657"/>
<dbReference type="Proteomes" id="UP000199050">
    <property type="component" value="Unassembled WGS sequence"/>
</dbReference>
<dbReference type="OrthoDB" id="9780101at2"/>
<sequence>MSKKSGMKGFVVGAAVTASLAMSVSAYADTITKKIAVTYDDIIVELNGQETAMKDATGATVEPFIYNGTVYLPARAISEAVGLTASYDKATKTVSLTGAVETGSAPEETAGTADAASLGSATYLLDGSTASKTDESYIAVTTDTSAVKVIAGGALTLNGVTLSKTGGTSSEDNSNFYGLNAALLAAGGSTVFLNDSTITTSANGANAVFATGAGSTVNVSGATITTTEDSSRGLDATYTGTVNATNTNITTAGTHSASIATDRGNGTVNVTGGTMLTTGTDSPGIYSTGTISVTDALITAQGSEAAVIEGKNSITLTNTHLSGAKKSGIMLYQSFSGDAETGTGTLTMTGGSLTAYEGPLFYATNTDAVINLKNVGLTNNSGILLAASADKWGTTGANGATVTLNADAQPLTGDVTADSISSAQLVLSNGSSLTGTIDAANAAKSVSLTLDAASVWNVTGDSYLSALTDGDITLSNIKDNGYTIYYDASANANSWLAGATITLSGGGRLTPFTS</sequence>
<evidence type="ECO:0000256" key="1">
    <source>
        <dbReference type="SAM" id="SignalP"/>
    </source>
</evidence>
<gene>
    <name evidence="3" type="ORF">SAMN05216192_1657</name>
</gene>
<dbReference type="EMBL" id="FNDX01000065">
    <property type="protein sequence ID" value="SDL00102.1"/>
    <property type="molecule type" value="Genomic_DNA"/>
</dbReference>
<dbReference type="SUPFAM" id="SSF55383">
    <property type="entry name" value="Copper amine oxidase, domain N"/>
    <property type="match status" value="1"/>
</dbReference>
<keyword evidence="1" id="KW-0732">Signal</keyword>
<organism evidence="3 4">
    <name type="scientific">Paenibacillus typhae</name>
    <dbReference type="NCBI Taxonomy" id="1174501"/>
    <lineage>
        <taxon>Bacteria</taxon>
        <taxon>Bacillati</taxon>
        <taxon>Bacillota</taxon>
        <taxon>Bacilli</taxon>
        <taxon>Bacillales</taxon>
        <taxon>Paenibacillaceae</taxon>
        <taxon>Paenibacillus</taxon>
    </lineage>
</organism>